<accession>A0A4R0QPX6</accession>
<feature type="domain" description="GtrA/DPMS transmembrane" evidence="7">
    <location>
        <begin position="75"/>
        <end position="182"/>
    </location>
</feature>
<gene>
    <name evidence="8" type="ORF">EJ419_04565</name>
</gene>
<evidence type="ECO:0000313" key="9">
    <source>
        <dbReference type="Proteomes" id="UP000291289"/>
    </source>
</evidence>
<evidence type="ECO:0000256" key="3">
    <source>
        <dbReference type="ARBA" id="ARBA00022989"/>
    </source>
</evidence>
<evidence type="ECO:0000256" key="6">
    <source>
        <dbReference type="SAM" id="Phobius"/>
    </source>
</evidence>
<keyword evidence="9" id="KW-1185">Reference proteome</keyword>
<keyword evidence="4 6" id="KW-0472">Membrane</keyword>
<dbReference type="Pfam" id="PF04138">
    <property type="entry name" value="GtrA_DPMS_TM"/>
    <property type="match status" value="1"/>
</dbReference>
<keyword evidence="2 6" id="KW-0812">Transmembrane</keyword>
<evidence type="ECO:0000313" key="8">
    <source>
        <dbReference type="EMBL" id="TCD54314.1"/>
    </source>
</evidence>
<feature type="region of interest" description="Disordered" evidence="5">
    <location>
        <begin position="1"/>
        <end position="22"/>
    </location>
</feature>
<feature type="transmembrane region" description="Helical" evidence="6">
    <location>
        <begin position="157"/>
        <end position="178"/>
    </location>
</feature>
<feature type="transmembrane region" description="Helical" evidence="6">
    <location>
        <begin position="54"/>
        <end position="76"/>
    </location>
</feature>
<keyword evidence="3 6" id="KW-1133">Transmembrane helix</keyword>
<dbReference type="EMBL" id="RXLP01000019">
    <property type="protein sequence ID" value="TCD54314.1"/>
    <property type="molecule type" value="Genomic_DNA"/>
</dbReference>
<feature type="transmembrane region" description="Helical" evidence="6">
    <location>
        <begin position="127"/>
        <end position="145"/>
    </location>
</feature>
<evidence type="ECO:0000256" key="4">
    <source>
        <dbReference type="ARBA" id="ARBA00023136"/>
    </source>
</evidence>
<name>A0A4R0QPX6_9BIFI</name>
<protein>
    <submittedName>
        <fullName evidence="8">PTS cellobiose transporter subunit IIC</fullName>
    </submittedName>
</protein>
<comment type="subcellular location">
    <subcellularLocation>
        <location evidence="1">Membrane</location>
        <topology evidence="1">Multi-pass membrane protein</topology>
    </subcellularLocation>
</comment>
<reference evidence="8 9" key="1">
    <citation type="submission" date="2018-12" db="EMBL/GenBank/DDBJ databases">
        <title>Alloscrdovia theropitheci sp. nov: a novel taxon from the feces of the bleeding-herat monkey (Theropithecus geleda).</title>
        <authorList>
            <person name="Modesto M."/>
        </authorList>
    </citation>
    <scope>NUCLEOTIDE SEQUENCE [LARGE SCALE GENOMIC DNA]</scope>
    <source>
        <strain evidence="8 9">GLDI4/2</strain>
    </source>
</reference>
<dbReference type="InterPro" id="IPR007267">
    <property type="entry name" value="GtrA_DPMS_TM"/>
</dbReference>
<feature type="transmembrane region" description="Helical" evidence="6">
    <location>
        <begin position="88"/>
        <end position="107"/>
    </location>
</feature>
<evidence type="ECO:0000256" key="2">
    <source>
        <dbReference type="ARBA" id="ARBA00022692"/>
    </source>
</evidence>
<dbReference type="RefSeq" id="WP_131284040.1">
    <property type="nucleotide sequence ID" value="NZ_RXLP01000019.1"/>
</dbReference>
<organism evidence="8 9">
    <name type="scientific">Alloscardovia theropitheci</name>
    <dbReference type="NCBI Taxonomy" id="2496842"/>
    <lineage>
        <taxon>Bacteria</taxon>
        <taxon>Bacillati</taxon>
        <taxon>Actinomycetota</taxon>
        <taxon>Actinomycetes</taxon>
        <taxon>Bifidobacteriales</taxon>
        <taxon>Bifidobacteriaceae</taxon>
        <taxon>Alloscardovia</taxon>
    </lineage>
</organism>
<dbReference type="OrthoDB" id="3238560at2"/>
<evidence type="ECO:0000256" key="1">
    <source>
        <dbReference type="ARBA" id="ARBA00004141"/>
    </source>
</evidence>
<sequence length="194" mass="21850">MSNETLNESAVENADVTPTSENENGLKKWINEHPDLWEFILFNILSNVSTASRFIVLWVLTPLFVNAMALTAPFHFMFYNYDTKDGGLGIFLATIIAEIVAQTVNFFVQMKWVFKSDSNFKDAAWKYIVLAIIIIIISGFAPSYISAWANSIGWGGISSTLTAVFNTLMAVVVSYPLLKFWIMPKSKEEKAEEK</sequence>
<dbReference type="GO" id="GO:0000271">
    <property type="term" value="P:polysaccharide biosynthetic process"/>
    <property type="evidence" value="ECO:0007669"/>
    <property type="project" value="InterPro"/>
</dbReference>
<dbReference type="Proteomes" id="UP000291289">
    <property type="component" value="Unassembled WGS sequence"/>
</dbReference>
<evidence type="ECO:0000259" key="7">
    <source>
        <dbReference type="Pfam" id="PF04138"/>
    </source>
</evidence>
<dbReference type="AlphaFoldDB" id="A0A4R0QPX6"/>
<proteinExistence type="predicted"/>
<comment type="caution">
    <text evidence="8">The sequence shown here is derived from an EMBL/GenBank/DDBJ whole genome shotgun (WGS) entry which is preliminary data.</text>
</comment>
<dbReference type="GO" id="GO:0016020">
    <property type="term" value="C:membrane"/>
    <property type="evidence" value="ECO:0007669"/>
    <property type="project" value="UniProtKB-SubCell"/>
</dbReference>
<evidence type="ECO:0000256" key="5">
    <source>
        <dbReference type="SAM" id="MobiDB-lite"/>
    </source>
</evidence>